<organism evidence="9 10">
    <name type="scientific">Orbilia ellipsospora</name>
    <dbReference type="NCBI Taxonomy" id="2528407"/>
    <lineage>
        <taxon>Eukaryota</taxon>
        <taxon>Fungi</taxon>
        <taxon>Dikarya</taxon>
        <taxon>Ascomycota</taxon>
        <taxon>Pezizomycotina</taxon>
        <taxon>Orbiliomycetes</taxon>
        <taxon>Orbiliales</taxon>
        <taxon>Orbiliaceae</taxon>
        <taxon>Orbilia</taxon>
    </lineage>
</organism>
<dbReference type="PANTHER" id="PTHR11010">
    <property type="entry name" value="PROTEASE S28 PRO-X CARBOXYPEPTIDASE-RELATED"/>
    <property type="match status" value="1"/>
</dbReference>
<feature type="region of interest" description="Disordered" evidence="6">
    <location>
        <begin position="606"/>
        <end position="649"/>
    </location>
</feature>
<dbReference type="GO" id="GO:0008239">
    <property type="term" value="F:dipeptidyl-peptidase activity"/>
    <property type="evidence" value="ECO:0007669"/>
    <property type="project" value="TreeGrafter"/>
</dbReference>
<dbReference type="Proteomes" id="UP001365542">
    <property type="component" value="Unassembled WGS sequence"/>
</dbReference>
<evidence type="ECO:0000256" key="3">
    <source>
        <dbReference type="ARBA" id="ARBA00022729"/>
    </source>
</evidence>
<feature type="compositionally biased region" description="Low complexity" evidence="6">
    <location>
        <begin position="631"/>
        <end position="645"/>
    </location>
</feature>
<dbReference type="GO" id="GO:0070008">
    <property type="term" value="F:serine-type exopeptidase activity"/>
    <property type="evidence" value="ECO:0007669"/>
    <property type="project" value="InterPro"/>
</dbReference>
<feature type="transmembrane region" description="Helical" evidence="7">
    <location>
        <begin position="655"/>
        <end position="675"/>
    </location>
</feature>
<evidence type="ECO:0000256" key="6">
    <source>
        <dbReference type="SAM" id="MobiDB-lite"/>
    </source>
</evidence>
<dbReference type="AlphaFoldDB" id="A0AAV9X8Z7"/>
<evidence type="ECO:0000256" key="5">
    <source>
        <dbReference type="ARBA" id="ARBA00023180"/>
    </source>
</evidence>
<evidence type="ECO:0000313" key="10">
    <source>
        <dbReference type="Proteomes" id="UP001365542"/>
    </source>
</evidence>
<dbReference type="InterPro" id="IPR029058">
    <property type="entry name" value="AB_hydrolase_fold"/>
</dbReference>
<dbReference type="GO" id="GO:0006508">
    <property type="term" value="P:proteolysis"/>
    <property type="evidence" value="ECO:0007669"/>
    <property type="project" value="UniProtKB-KW"/>
</dbReference>
<name>A0AAV9X8Z7_9PEZI</name>
<evidence type="ECO:0000256" key="4">
    <source>
        <dbReference type="ARBA" id="ARBA00022801"/>
    </source>
</evidence>
<evidence type="ECO:0000256" key="1">
    <source>
        <dbReference type="ARBA" id="ARBA00011079"/>
    </source>
</evidence>
<dbReference type="InterPro" id="IPR008758">
    <property type="entry name" value="Peptidase_S28"/>
</dbReference>
<evidence type="ECO:0000313" key="9">
    <source>
        <dbReference type="EMBL" id="KAK6538378.1"/>
    </source>
</evidence>
<keyword evidence="4" id="KW-0378">Hydrolase</keyword>
<evidence type="ECO:0008006" key="11">
    <source>
        <dbReference type="Google" id="ProtNLM"/>
    </source>
</evidence>
<feature type="chain" id="PRO_5043552917" description="Serine carboxypeptidase S28-domain-containing protein" evidence="8">
    <location>
        <begin position="20"/>
        <end position="678"/>
    </location>
</feature>
<keyword evidence="5" id="KW-0325">Glycoprotein</keyword>
<keyword evidence="7" id="KW-1133">Transmembrane helix</keyword>
<sequence>MKSACVLIIVFVNVWAVSAISWKNSISRNSTDVLRRRYRDQKNEKFSTVFNLLKPSLKKDPVASPQFFELPLDHFGNTSAGTITTRYYVQSNYYKPGGPVILHDIGESSVAPYAPGLVDEEDFTVAMTKRFNGILILFEHRFYGESAPKTNVSQDFSKASKAELTEYYKYHTIEQALEDVVVFANNFTYNLEDYPGQDLTPQKTPWVFIGVSYSGARGAWLAKRNPGLFKATLASSAPVELSVDFWEYFAGIQENLADTGYRNCSADLHAAASWMTNAYQTRNETLVDQMISTVYQQNWDDRLKQYSNLDDTGLWDLRRDYLQDAAWTPFADFQYYGVQGGTLGKFCKIMEAQSGDATDGAFAVSLEDGVAAYSKALAAISPSSYSKNSNKRGLRHRKRQSGTLDKNIDNYSWLWQVCTEFGAFQVANQSQPLNMLPSFINVTGQIDQCMDTFGESEQVNAAGPNIDPINQKYSGWNLELSNTLWTNGQYDPWRGLSVASSDAPANETGTTSIPQCGSSFPQGTQLRYTIAKGYHGSEFTEDVVDDTPGINPTNTIGPITATRKTAFATGSGTRVVDASNAQSLWFSAMSSWLPCSTLQFTFTPPASTSSTPFSSRPPYPTDNGVEAALQTPSASSSSISATSSPDSKKNAGAPLVIPTLIIPFIISVFAFLASIRIV</sequence>
<keyword evidence="10" id="KW-1185">Reference proteome</keyword>
<keyword evidence="3 8" id="KW-0732">Signal</keyword>
<evidence type="ECO:0000256" key="7">
    <source>
        <dbReference type="SAM" id="Phobius"/>
    </source>
</evidence>
<gene>
    <name evidence="9" type="ORF">TWF694_011258</name>
</gene>
<evidence type="ECO:0000256" key="2">
    <source>
        <dbReference type="ARBA" id="ARBA00022670"/>
    </source>
</evidence>
<dbReference type="SUPFAM" id="SSF53474">
    <property type="entry name" value="alpha/beta-Hydrolases"/>
    <property type="match status" value="1"/>
</dbReference>
<keyword evidence="7" id="KW-0472">Membrane</keyword>
<dbReference type="Pfam" id="PF05577">
    <property type="entry name" value="Peptidase_S28"/>
    <property type="match status" value="1"/>
</dbReference>
<protein>
    <recommendedName>
        <fullName evidence="11">Serine carboxypeptidase S28-domain-containing protein</fullName>
    </recommendedName>
</protein>
<reference evidence="9 10" key="1">
    <citation type="submission" date="2019-10" db="EMBL/GenBank/DDBJ databases">
        <authorList>
            <person name="Palmer J.M."/>
        </authorList>
    </citation>
    <scope>NUCLEOTIDE SEQUENCE [LARGE SCALE GENOMIC DNA]</scope>
    <source>
        <strain evidence="9 10">TWF694</strain>
    </source>
</reference>
<feature type="signal peptide" evidence="8">
    <location>
        <begin position="1"/>
        <end position="19"/>
    </location>
</feature>
<accession>A0AAV9X8Z7</accession>
<comment type="similarity">
    <text evidence="1">Belongs to the peptidase S28 family.</text>
</comment>
<keyword evidence="7" id="KW-0812">Transmembrane</keyword>
<comment type="caution">
    <text evidence="9">The sequence shown here is derived from an EMBL/GenBank/DDBJ whole genome shotgun (WGS) entry which is preliminary data.</text>
</comment>
<dbReference type="EMBL" id="JAVHJO010000008">
    <property type="protein sequence ID" value="KAK6538378.1"/>
    <property type="molecule type" value="Genomic_DNA"/>
</dbReference>
<dbReference type="PANTHER" id="PTHR11010:SF109">
    <property type="entry name" value="PEPTIDASE, FAMILY S28, PUTATIVE (AFU_ORTHOLOGUE AFUA_4G03790)-RELATED"/>
    <property type="match status" value="1"/>
</dbReference>
<evidence type="ECO:0000256" key="8">
    <source>
        <dbReference type="SAM" id="SignalP"/>
    </source>
</evidence>
<dbReference type="Gene3D" id="3.40.50.1820">
    <property type="entry name" value="alpha/beta hydrolase"/>
    <property type="match status" value="2"/>
</dbReference>
<keyword evidence="2" id="KW-0645">Protease</keyword>
<proteinExistence type="inferred from homology"/>